<dbReference type="EMBL" id="BK015060">
    <property type="protein sequence ID" value="DAD89423.1"/>
    <property type="molecule type" value="Genomic_DNA"/>
</dbReference>
<accession>A0A8S5N514</accession>
<name>A0A8S5N514_9CAUD</name>
<protein>
    <submittedName>
        <fullName evidence="1">Uncharacterized protein</fullName>
    </submittedName>
</protein>
<reference evidence="1" key="1">
    <citation type="journal article" date="2021" name="Proc. Natl. Acad. Sci. U.S.A.">
        <title>A Catalog of Tens of Thousands of Viruses from Human Metagenomes Reveals Hidden Associations with Chronic Diseases.</title>
        <authorList>
            <person name="Tisza M.J."/>
            <person name="Buck C.B."/>
        </authorList>
    </citation>
    <scope>NUCLEOTIDE SEQUENCE</scope>
    <source>
        <strain evidence="1">CtiJY10</strain>
    </source>
</reference>
<evidence type="ECO:0000313" key="1">
    <source>
        <dbReference type="EMBL" id="DAD89423.1"/>
    </source>
</evidence>
<organism evidence="1">
    <name type="scientific">Podoviridae sp. ctiJY10</name>
    <dbReference type="NCBI Taxonomy" id="2826572"/>
    <lineage>
        <taxon>Viruses</taxon>
        <taxon>Duplodnaviria</taxon>
        <taxon>Heunggongvirae</taxon>
        <taxon>Uroviricota</taxon>
        <taxon>Caudoviricetes</taxon>
    </lineage>
</organism>
<proteinExistence type="predicted"/>
<sequence>MEKVSESTLLRYGSVLKSNNFTTSRGFYTLRIISYKGQLYFHKMKDGNLVELINLTEMEKRV</sequence>